<sequence>MNMIEPTSYHILMKRTTFKATIFI</sequence>
<reference evidence="1" key="1">
    <citation type="submission" date="2018-02" db="EMBL/GenBank/DDBJ databases">
        <title>Rhizophora mucronata_Transcriptome.</title>
        <authorList>
            <person name="Meera S.P."/>
            <person name="Sreeshan A."/>
            <person name="Augustine A."/>
        </authorList>
    </citation>
    <scope>NUCLEOTIDE SEQUENCE</scope>
    <source>
        <tissue evidence="1">Leaf</tissue>
    </source>
</reference>
<protein>
    <submittedName>
        <fullName evidence="1">Uncharacterized protein</fullName>
    </submittedName>
</protein>
<dbReference type="EMBL" id="GGEC01069756">
    <property type="protein sequence ID" value="MBX50240.1"/>
    <property type="molecule type" value="Transcribed_RNA"/>
</dbReference>
<dbReference type="AlphaFoldDB" id="A0A2P2P681"/>
<name>A0A2P2P681_RHIMU</name>
<proteinExistence type="predicted"/>
<evidence type="ECO:0000313" key="1">
    <source>
        <dbReference type="EMBL" id="MBX50240.1"/>
    </source>
</evidence>
<accession>A0A2P2P681</accession>
<organism evidence="1">
    <name type="scientific">Rhizophora mucronata</name>
    <name type="common">Asiatic mangrove</name>
    <dbReference type="NCBI Taxonomy" id="61149"/>
    <lineage>
        <taxon>Eukaryota</taxon>
        <taxon>Viridiplantae</taxon>
        <taxon>Streptophyta</taxon>
        <taxon>Embryophyta</taxon>
        <taxon>Tracheophyta</taxon>
        <taxon>Spermatophyta</taxon>
        <taxon>Magnoliopsida</taxon>
        <taxon>eudicotyledons</taxon>
        <taxon>Gunneridae</taxon>
        <taxon>Pentapetalae</taxon>
        <taxon>rosids</taxon>
        <taxon>fabids</taxon>
        <taxon>Malpighiales</taxon>
        <taxon>Rhizophoraceae</taxon>
        <taxon>Rhizophora</taxon>
    </lineage>
</organism>